<dbReference type="OrthoDB" id="341603at2"/>
<evidence type="ECO:0000256" key="4">
    <source>
        <dbReference type="ARBA" id="ARBA00023012"/>
    </source>
</evidence>
<dbReference type="PROSITE" id="PS50110">
    <property type="entry name" value="RESPONSE_REGULATORY"/>
    <property type="match status" value="1"/>
</dbReference>
<proteinExistence type="predicted"/>
<dbReference type="GO" id="GO:0005737">
    <property type="term" value="C:cytoplasm"/>
    <property type="evidence" value="ECO:0007669"/>
    <property type="project" value="UniProtKB-SubCell"/>
</dbReference>
<dbReference type="GO" id="GO:0000156">
    <property type="term" value="F:phosphorelay response regulator activity"/>
    <property type="evidence" value="ECO:0007669"/>
    <property type="project" value="TreeGrafter"/>
</dbReference>
<evidence type="ECO:0000313" key="13">
    <source>
        <dbReference type="Proteomes" id="UP000192343"/>
    </source>
</evidence>
<evidence type="ECO:0000256" key="6">
    <source>
        <dbReference type="ARBA" id="ARBA00023125"/>
    </source>
</evidence>
<dbReference type="InterPro" id="IPR048714">
    <property type="entry name" value="DpiA-like_HTH"/>
</dbReference>
<dbReference type="Proteomes" id="UP000192343">
    <property type="component" value="Unassembled WGS sequence"/>
</dbReference>
<keyword evidence="6 9" id="KW-0238">DNA-binding</keyword>
<evidence type="ECO:0000256" key="7">
    <source>
        <dbReference type="ARBA" id="ARBA00023159"/>
    </source>
</evidence>
<dbReference type="Pfam" id="PF00072">
    <property type="entry name" value="Response_reg"/>
    <property type="match status" value="1"/>
</dbReference>
<evidence type="ECO:0000256" key="1">
    <source>
        <dbReference type="ARBA" id="ARBA00004496"/>
    </source>
</evidence>
<keyword evidence="8 9" id="KW-0804">Transcription</keyword>
<gene>
    <name evidence="12" type="ORF">B4O97_07925</name>
</gene>
<keyword evidence="4 9" id="KW-0902">Two-component regulatory system</keyword>
<comment type="subcellular location">
    <subcellularLocation>
        <location evidence="1 9">Cytoplasm</location>
    </subcellularLocation>
</comment>
<dbReference type="InterPro" id="IPR011006">
    <property type="entry name" value="CheY-like_superfamily"/>
</dbReference>
<evidence type="ECO:0000313" key="12">
    <source>
        <dbReference type="EMBL" id="ORC35987.1"/>
    </source>
</evidence>
<dbReference type="InterPro" id="IPR001789">
    <property type="entry name" value="Sig_transdc_resp-reg_receiver"/>
</dbReference>
<comment type="caution">
    <text evidence="12">The sequence shown here is derived from an EMBL/GenBank/DDBJ whole genome shotgun (WGS) entry which is preliminary data.</text>
</comment>
<dbReference type="PANTHER" id="PTHR45526">
    <property type="entry name" value="TRANSCRIPTIONAL REGULATORY PROTEIN DPIA"/>
    <property type="match status" value="1"/>
</dbReference>
<keyword evidence="7 9" id="KW-0010">Activator</keyword>
<evidence type="ECO:0000256" key="8">
    <source>
        <dbReference type="ARBA" id="ARBA00023163"/>
    </source>
</evidence>
<dbReference type="AlphaFoldDB" id="A0A1Y1RZE0"/>
<dbReference type="InterPro" id="IPR024187">
    <property type="entry name" value="Sig_transdc_resp-reg_cit/mal"/>
</dbReference>
<dbReference type="GO" id="GO:0003677">
    <property type="term" value="F:DNA binding"/>
    <property type="evidence" value="ECO:0007669"/>
    <property type="project" value="UniProtKB-KW"/>
</dbReference>
<dbReference type="STRING" id="1963862.B4O97_07925"/>
<dbReference type="Pfam" id="PF20714">
    <property type="entry name" value="HTH_64"/>
    <property type="match status" value="1"/>
</dbReference>
<feature type="domain" description="Response regulatory" evidence="11">
    <location>
        <begin position="5"/>
        <end position="121"/>
    </location>
</feature>
<dbReference type="SUPFAM" id="SSF52172">
    <property type="entry name" value="CheY-like"/>
    <property type="match status" value="1"/>
</dbReference>
<dbReference type="RefSeq" id="WP_083049812.1">
    <property type="nucleotide sequence ID" value="NZ_CAXXQO010000003.1"/>
</dbReference>
<dbReference type="Gene3D" id="1.10.10.10">
    <property type="entry name" value="Winged helix-like DNA-binding domain superfamily/Winged helix DNA-binding domain"/>
    <property type="match status" value="1"/>
</dbReference>
<dbReference type="CDD" id="cd19925">
    <property type="entry name" value="REC_citrate_TCS"/>
    <property type="match status" value="1"/>
</dbReference>
<keyword evidence="13" id="KW-1185">Reference proteome</keyword>
<dbReference type="EMBL" id="MWQY01000007">
    <property type="protein sequence ID" value="ORC35987.1"/>
    <property type="molecule type" value="Genomic_DNA"/>
</dbReference>
<sequence>MKSIRTMIVEDDFKVAEINKEFAEEVSGFSVEKIAKDAAEALTYLENNPIDLIILDIYLPDMHGTELLKMVRKHEYAADIILITAAHDAETVECSMRYGIFDYIVKPFAFTRFRDALEQYRDYKDSLNENRHYNQEKINEFVAYNQHPDSMEKLPKGITRYTLDRIIEALDSLHTSFTIEDVISRVSLSKITVRRYLEYLHERGLVSKDFEYRKVGRPLVVYSSQR</sequence>
<keyword evidence="5 9" id="KW-0805">Transcription regulation</keyword>
<dbReference type="InterPro" id="IPR036388">
    <property type="entry name" value="WH-like_DNA-bd_sf"/>
</dbReference>
<dbReference type="GO" id="GO:0003700">
    <property type="term" value="F:DNA-binding transcription factor activity"/>
    <property type="evidence" value="ECO:0007669"/>
    <property type="project" value="InterPro"/>
</dbReference>
<dbReference type="InterPro" id="IPR036390">
    <property type="entry name" value="WH_DNA-bd_sf"/>
</dbReference>
<evidence type="ECO:0000256" key="10">
    <source>
        <dbReference type="PROSITE-ProRule" id="PRU00169"/>
    </source>
</evidence>
<evidence type="ECO:0000256" key="5">
    <source>
        <dbReference type="ARBA" id="ARBA00023015"/>
    </source>
</evidence>
<dbReference type="Gene3D" id="3.40.50.2300">
    <property type="match status" value="1"/>
</dbReference>
<dbReference type="PIRSF" id="PIRSF006171">
    <property type="entry name" value="RR_citrat_malat"/>
    <property type="match status" value="1"/>
</dbReference>
<organism evidence="12 13">
    <name type="scientific">Marispirochaeta aestuarii</name>
    <dbReference type="NCBI Taxonomy" id="1963862"/>
    <lineage>
        <taxon>Bacteria</taxon>
        <taxon>Pseudomonadati</taxon>
        <taxon>Spirochaetota</taxon>
        <taxon>Spirochaetia</taxon>
        <taxon>Spirochaetales</taxon>
        <taxon>Spirochaetaceae</taxon>
        <taxon>Marispirochaeta</taxon>
    </lineage>
</organism>
<dbReference type="SMART" id="SM00448">
    <property type="entry name" value="REC"/>
    <property type="match status" value="1"/>
</dbReference>
<dbReference type="PANTHER" id="PTHR45526:SF1">
    <property type="entry name" value="TRANSCRIPTIONAL REGULATORY PROTEIN DCUR-RELATED"/>
    <property type="match status" value="1"/>
</dbReference>
<evidence type="ECO:0000259" key="11">
    <source>
        <dbReference type="PROSITE" id="PS50110"/>
    </source>
</evidence>
<evidence type="ECO:0000256" key="3">
    <source>
        <dbReference type="ARBA" id="ARBA00022553"/>
    </source>
</evidence>
<keyword evidence="2 9" id="KW-0963">Cytoplasm</keyword>
<keyword evidence="3 10" id="KW-0597">Phosphoprotein</keyword>
<evidence type="ECO:0000256" key="9">
    <source>
        <dbReference type="PIRNR" id="PIRNR006171"/>
    </source>
</evidence>
<dbReference type="InterPro" id="IPR051271">
    <property type="entry name" value="2C-system_Tx_regulators"/>
</dbReference>
<name>A0A1Y1RZE0_9SPIO</name>
<reference evidence="12 13" key="1">
    <citation type="submission" date="2017-03" db="EMBL/GenBank/DDBJ databases">
        <title>Draft Genome sequence of Marispirochaeta sp. strain JC444.</title>
        <authorList>
            <person name="Shivani Y."/>
            <person name="Subhash Y."/>
            <person name="Sasikala C."/>
            <person name="Ramana C."/>
        </authorList>
    </citation>
    <scope>NUCLEOTIDE SEQUENCE [LARGE SCALE GENOMIC DNA]</scope>
    <source>
        <strain evidence="12 13">JC444</strain>
    </source>
</reference>
<accession>A0A1Y1RZE0</accession>
<protein>
    <recommendedName>
        <fullName evidence="9">Transcriptional regulatory protein</fullName>
    </recommendedName>
</protein>
<feature type="modified residue" description="4-aspartylphosphate" evidence="10">
    <location>
        <position position="56"/>
    </location>
</feature>
<evidence type="ECO:0000256" key="2">
    <source>
        <dbReference type="ARBA" id="ARBA00022490"/>
    </source>
</evidence>
<dbReference type="SUPFAM" id="SSF46785">
    <property type="entry name" value="Winged helix' DNA-binding domain"/>
    <property type="match status" value="1"/>
</dbReference>